<keyword evidence="3" id="KW-1185">Reference proteome</keyword>
<dbReference type="SMART" id="SM00089">
    <property type="entry name" value="PKD"/>
    <property type="match status" value="1"/>
</dbReference>
<evidence type="ECO:0000259" key="1">
    <source>
        <dbReference type="PROSITE" id="PS50093"/>
    </source>
</evidence>
<sequence>MLCTFLVQPALAQREFYHWYFGNRGAFRLQPGGPPAGVSGSVMNTQEGCASVADKHGNLLLYTNGEAIWDRTNTLIPLSGLGGSGSATQGSLIVRQPGSQTRYYVFAVEAVEQWTSGPNVAGFRYGVVDMSLRNGLGGMAGPSGVRVPLPPNNHAAEQVLAVRQANGVDYWIVVHGGNTNAYFAFPLTAAGLGTVPVVSQVGAVRQEGGFTASGCAKASPDGTQLAAAFYRSHFELLDFDPATGQVSNARRLDAYVPPSLGQTAYGVEFSPDGTKLYLTGGYQSLLQGVYQLDLTNNFACVKVDPYTTGAPYTGLQLGPDGRIYTAVCTGPGIDVITEPDRPGAACGFRTRAVVLPTGYVVFGITNFPTPDFLAPRHVALQGATRVCTGEPAAFGCVASGAAVVSWDFGDGAVEPAGTTRTVHLYTRPGRYLVGVTVADTAGAVLRAYHPVWVRAAPVVDLGPGEQEACAERPLVLDARQPDSVAVRWSDGSMTPTLTVTTSGTYWVEVRTPGGCRAADTVRVTVRPCIVPNIITPDGDGLNDTFVLRGLEPGIWTLRVFNRWGRLVNQTTQYRNEWQAHGQPAGVYYYELLSPRTGQRLKGTVEVVR</sequence>
<name>A0A5R8WWD6_9BACT</name>
<dbReference type="SUPFAM" id="SSF49299">
    <property type="entry name" value="PKD domain"/>
    <property type="match status" value="1"/>
</dbReference>
<comment type="caution">
    <text evidence="2">The sequence shown here is derived from an EMBL/GenBank/DDBJ whole genome shotgun (WGS) entry which is preliminary data.</text>
</comment>
<dbReference type="EMBL" id="VAJM01000001">
    <property type="protein sequence ID" value="TLM96818.1"/>
    <property type="molecule type" value="Genomic_DNA"/>
</dbReference>
<feature type="domain" description="PKD" evidence="1">
    <location>
        <begin position="406"/>
        <end position="455"/>
    </location>
</feature>
<dbReference type="Proteomes" id="UP000305517">
    <property type="component" value="Unassembled WGS sequence"/>
</dbReference>
<dbReference type="Gene3D" id="2.60.40.10">
    <property type="entry name" value="Immunoglobulins"/>
    <property type="match status" value="1"/>
</dbReference>
<dbReference type="AlphaFoldDB" id="A0A5R8WWD6"/>
<reference evidence="2 3" key="1">
    <citation type="submission" date="2019-05" db="EMBL/GenBank/DDBJ databases">
        <title>Hymenobacter edaphi sp. nov., isolated from abandoned arsenic-contaminated farmland soil.</title>
        <authorList>
            <person name="Nie L."/>
        </authorList>
    </citation>
    <scope>NUCLEOTIDE SEQUENCE [LARGE SCALE GENOMIC DNA]</scope>
    <source>
        <strain evidence="2 3">1-3-3-8</strain>
    </source>
</reference>
<dbReference type="InterPro" id="IPR022409">
    <property type="entry name" value="PKD/Chitinase_dom"/>
</dbReference>
<dbReference type="CDD" id="cd00146">
    <property type="entry name" value="PKD"/>
    <property type="match status" value="1"/>
</dbReference>
<dbReference type="SUPFAM" id="SSF82171">
    <property type="entry name" value="DPP6 N-terminal domain-like"/>
    <property type="match status" value="1"/>
</dbReference>
<protein>
    <submittedName>
        <fullName evidence="2">PKD domain-containing protein</fullName>
    </submittedName>
</protein>
<evidence type="ECO:0000313" key="2">
    <source>
        <dbReference type="EMBL" id="TLM96818.1"/>
    </source>
</evidence>
<dbReference type="InterPro" id="IPR000601">
    <property type="entry name" value="PKD_dom"/>
</dbReference>
<proteinExistence type="predicted"/>
<gene>
    <name evidence="2" type="ORF">FDY95_02160</name>
</gene>
<accession>A0A5R8WWD6</accession>
<dbReference type="Pfam" id="PF00801">
    <property type="entry name" value="PKD"/>
    <property type="match status" value="1"/>
</dbReference>
<dbReference type="PROSITE" id="PS50093">
    <property type="entry name" value="PKD"/>
    <property type="match status" value="1"/>
</dbReference>
<dbReference type="InterPro" id="IPR035986">
    <property type="entry name" value="PKD_dom_sf"/>
</dbReference>
<dbReference type="Gene3D" id="2.130.10.10">
    <property type="entry name" value="YVTN repeat-like/Quinoprotein amine dehydrogenase"/>
    <property type="match status" value="1"/>
</dbReference>
<dbReference type="InterPro" id="IPR013783">
    <property type="entry name" value="Ig-like_fold"/>
</dbReference>
<dbReference type="Pfam" id="PF13585">
    <property type="entry name" value="CHU_C"/>
    <property type="match status" value="1"/>
</dbReference>
<organism evidence="2 3">
    <name type="scientific">Hymenobacter jeollabukensis</name>
    <dbReference type="NCBI Taxonomy" id="2025313"/>
    <lineage>
        <taxon>Bacteria</taxon>
        <taxon>Pseudomonadati</taxon>
        <taxon>Bacteroidota</taxon>
        <taxon>Cytophagia</taxon>
        <taxon>Cytophagales</taxon>
        <taxon>Hymenobacteraceae</taxon>
        <taxon>Hymenobacter</taxon>
    </lineage>
</organism>
<dbReference type="InterPro" id="IPR015943">
    <property type="entry name" value="WD40/YVTN_repeat-like_dom_sf"/>
</dbReference>
<evidence type="ECO:0000313" key="3">
    <source>
        <dbReference type="Proteomes" id="UP000305517"/>
    </source>
</evidence>